<keyword evidence="4" id="KW-1185">Reference proteome</keyword>
<dbReference type="OrthoDB" id="5371818at2759"/>
<feature type="domain" description="VOC" evidence="2">
    <location>
        <begin position="32"/>
        <end position="171"/>
    </location>
</feature>
<accession>A0A9W8WWU6</accession>
<evidence type="ECO:0000313" key="3">
    <source>
        <dbReference type="EMBL" id="KAJ4334933.1"/>
    </source>
</evidence>
<dbReference type="InterPro" id="IPR029068">
    <property type="entry name" value="Glyas_Bleomycin-R_OHBP_Dase"/>
</dbReference>
<evidence type="ECO:0000256" key="1">
    <source>
        <dbReference type="ARBA" id="ARBA00010363"/>
    </source>
</evidence>
<comment type="caution">
    <text evidence="3">The sequence shown here is derived from an EMBL/GenBank/DDBJ whole genome shotgun (WGS) entry which is preliminary data.</text>
</comment>
<dbReference type="Proteomes" id="UP001140562">
    <property type="component" value="Unassembled WGS sequence"/>
</dbReference>
<gene>
    <name evidence="3" type="ORF">N0V87_006529</name>
</gene>
<dbReference type="PANTHER" id="PTHR21366:SF14">
    <property type="entry name" value="GLYOXALASE DOMAIN-CONTAINING PROTEIN 5"/>
    <property type="match status" value="1"/>
</dbReference>
<dbReference type="CDD" id="cd07253">
    <property type="entry name" value="GLOD5"/>
    <property type="match status" value="1"/>
</dbReference>
<dbReference type="SUPFAM" id="SSF54593">
    <property type="entry name" value="Glyoxalase/Bleomycin resistance protein/Dihydroxybiphenyl dioxygenase"/>
    <property type="match status" value="1"/>
</dbReference>
<dbReference type="Gene3D" id="3.10.180.10">
    <property type="entry name" value="2,3-Dihydroxybiphenyl 1,2-Dioxygenase, domain 1"/>
    <property type="match status" value="1"/>
</dbReference>
<dbReference type="InterPro" id="IPR050383">
    <property type="entry name" value="GlyoxalaseI/FosfomycinResist"/>
</dbReference>
<evidence type="ECO:0000259" key="2">
    <source>
        <dbReference type="PROSITE" id="PS51819"/>
    </source>
</evidence>
<reference evidence="3" key="1">
    <citation type="submission" date="2022-10" db="EMBL/GenBank/DDBJ databases">
        <title>Tapping the CABI collections for fungal endophytes: first genome assemblies for Collariella, Neodidymelliopsis, Ascochyta clinopodiicola, Didymella pomorum, Didymosphaeria variabile, Neocosmospora piperis and Neocucurbitaria cava.</title>
        <authorList>
            <person name="Hill R."/>
        </authorList>
    </citation>
    <scope>NUCLEOTIDE SEQUENCE</scope>
    <source>
        <strain evidence="3">IMI 360193</strain>
    </source>
</reference>
<dbReference type="AlphaFoldDB" id="A0A9W8WWU6"/>
<dbReference type="EMBL" id="JAPEUV010000069">
    <property type="protein sequence ID" value="KAJ4334933.1"/>
    <property type="molecule type" value="Genomic_DNA"/>
</dbReference>
<dbReference type="InterPro" id="IPR037523">
    <property type="entry name" value="VOC_core"/>
</dbReference>
<dbReference type="PANTHER" id="PTHR21366">
    <property type="entry name" value="GLYOXALASE FAMILY PROTEIN"/>
    <property type="match status" value="1"/>
</dbReference>
<evidence type="ECO:0000313" key="4">
    <source>
        <dbReference type="Proteomes" id="UP001140562"/>
    </source>
</evidence>
<sequence length="171" mass="19136">MLSCLSRRSLDLASRGLVTLHHQRMAAFSVKSLDHVVITAKDIPTTIEYYTKRLGMKHEVFQASGGERHALSFGNQKLNLHQSGKEFEPKAQQVQPGSEDLCFITDHPIDEVLKSWQSSGMEVRRPLSMVCACHTDRLFKVLEGGKVVERTGAVGKLRSVYCRDPDGNLIE</sequence>
<dbReference type="Pfam" id="PF00903">
    <property type="entry name" value="Glyoxalase"/>
    <property type="match status" value="1"/>
</dbReference>
<dbReference type="PROSITE" id="PS51819">
    <property type="entry name" value="VOC"/>
    <property type="match status" value="1"/>
</dbReference>
<protein>
    <recommendedName>
        <fullName evidence="2">VOC domain-containing protein</fullName>
    </recommendedName>
</protein>
<organism evidence="3 4">
    <name type="scientific">Didymella glomerata</name>
    <dbReference type="NCBI Taxonomy" id="749621"/>
    <lineage>
        <taxon>Eukaryota</taxon>
        <taxon>Fungi</taxon>
        <taxon>Dikarya</taxon>
        <taxon>Ascomycota</taxon>
        <taxon>Pezizomycotina</taxon>
        <taxon>Dothideomycetes</taxon>
        <taxon>Pleosporomycetidae</taxon>
        <taxon>Pleosporales</taxon>
        <taxon>Pleosporineae</taxon>
        <taxon>Didymellaceae</taxon>
        <taxon>Didymella</taxon>
    </lineage>
</organism>
<dbReference type="InterPro" id="IPR004360">
    <property type="entry name" value="Glyas_Fos-R_dOase_dom"/>
</dbReference>
<comment type="similarity">
    <text evidence="1">Belongs to the glyoxalase I family.</text>
</comment>
<proteinExistence type="inferred from homology"/>
<name>A0A9W8WWU6_9PLEO</name>